<dbReference type="Proteomes" id="UP000642284">
    <property type="component" value="Unassembled WGS sequence"/>
</dbReference>
<dbReference type="InterPro" id="IPR024747">
    <property type="entry name" value="Pyridox_Oxase-rel"/>
</dbReference>
<protein>
    <submittedName>
        <fullName evidence="1">Pyridoxamine 5'-phosphate oxidase family protein</fullName>
    </submittedName>
</protein>
<evidence type="ECO:0000313" key="2">
    <source>
        <dbReference type="Proteomes" id="UP000642284"/>
    </source>
</evidence>
<name>A0ABR7SVZ7_9ACTN</name>
<dbReference type="Pfam" id="PF12900">
    <property type="entry name" value="Pyridox_ox_2"/>
    <property type="match status" value="1"/>
</dbReference>
<dbReference type="InterPro" id="IPR012349">
    <property type="entry name" value="Split_barrel_FMN-bd"/>
</dbReference>
<sequence>MTEVSGAEALWLLEGSTQGRLVYLQRDLPVIRPARHLWGTGRLVVRTPVAAGSLPPALSYHVDESDAATGAGWTVTATGPYDLVTEPHEVAHYRRALAGWMHGPHDTFLRLRPQTVQGFRLAGLT</sequence>
<evidence type="ECO:0000313" key="1">
    <source>
        <dbReference type="EMBL" id="MBC9718782.1"/>
    </source>
</evidence>
<comment type="caution">
    <text evidence="1">The sequence shown here is derived from an EMBL/GenBank/DDBJ whole genome shotgun (WGS) entry which is preliminary data.</text>
</comment>
<gene>
    <name evidence="1" type="ORF">H9Y04_40275</name>
</gene>
<dbReference type="Gene3D" id="2.30.110.10">
    <property type="entry name" value="Electron Transport, Fmn-binding Protein, Chain A"/>
    <property type="match status" value="1"/>
</dbReference>
<proteinExistence type="predicted"/>
<dbReference type="EMBL" id="JACTVJ010000029">
    <property type="protein sequence ID" value="MBC9718782.1"/>
    <property type="molecule type" value="Genomic_DNA"/>
</dbReference>
<accession>A0ABR7SVZ7</accession>
<reference evidence="1 2" key="1">
    <citation type="submission" date="2020-08" db="EMBL/GenBank/DDBJ databases">
        <title>Genemic of Streptomyces polyaspartic.</title>
        <authorList>
            <person name="Liu W."/>
        </authorList>
    </citation>
    <scope>NUCLEOTIDE SEQUENCE [LARGE SCALE GENOMIC DNA]</scope>
    <source>
        <strain evidence="1 2">TRM66268-LWL</strain>
    </source>
</reference>
<keyword evidence="2" id="KW-1185">Reference proteome</keyword>
<dbReference type="SUPFAM" id="SSF50475">
    <property type="entry name" value="FMN-binding split barrel"/>
    <property type="match status" value="1"/>
</dbReference>
<organism evidence="1 2">
    <name type="scientific">Streptomyces polyasparticus</name>
    <dbReference type="NCBI Taxonomy" id="2767826"/>
    <lineage>
        <taxon>Bacteria</taxon>
        <taxon>Bacillati</taxon>
        <taxon>Actinomycetota</taxon>
        <taxon>Actinomycetes</taxon>
        <taxon>Kitasatosporales</taxon>
        <taxon>Streptomycetaceae</taxon>
        <taxon>Streptomyces</taxon>
    </lineage>
</organism>